<dbReference type="Pfam" id="PF05901">
    <property type="entry name" value="Excalibur"/>
    <property type="match status" value="1"/>
</dbReference>
<feature type="domain" description="Excalibur calcium-binding" evidence="2">
    <location>
        <begin position="297"/>
        <end position="334"/>
    </location>
</feature>
<accession>A0A2T3WCQ3</accession>
<evidence type="ECO:0000256" key="1">
    <source>
        <dbReference type="SAM" id="MobiDB-lite"/>
    </source>
</evidence>
<dbReference type="EMBL" id="PYSV01000001">
    <property type="protein sequence ID" value="PTA69622.1"/>
    <property type="molecule type" value="Genomic_DNA"/>
</dbReference>
<evidence type="ECO:0000259" key="2">
    <source>
        <dbReference type="SMART" id="SM00894"/>
    </source>
</evidence>
<feature type="region of interest" description="Disordered" evidence="1">
    <location>
        <begin position="314"/>
        <end position="338"/>
    </location>
</feature>
<dbReference type="SMART" id="SM00894">
    <property type="entry name" value="Excalibur"/>
    <property type="match status" value="1"/>
</dbReference>
<comment type="caution">
    <text evidence="3">The sequence shown here is derived from an EMBL/GenBank/DDBJ whole genome shotgun (WGS) entry which is preliminary data.</text>
</comment>
<feature type="region of interest" description="Disordered" evidence="1">
    <location>
        <begin position="267"/>
        <end position="289"/>
    </location>
</feature>
<dbReference type="Gene3D" id="3.10.170.20">
    <property type="match status" value="1"/>
</dbReference>
<evidence type="ECO:0000313" key="4">
    <source>
        <dbReference type="Proteomes" id="UP000240317"/>
    </source>
</evidence>
<protein>
    <recommendedName>
        <fullName evidence="2">Excalibur calcium-binding domain-containing protein</fullName>
    </recommendedName>
</protein>
<keyword evidence="4" id="KW-1185">Reference proteome</keyword>
<evidence type="ECO:0000313" key="3">
    <source>
        <dbReference type="EMBL" id="PTA69622.1"/>
    </source>
</evidence>
<dbReference type="AlphaFoldDB" id="A0A2T3WCQ3"/>
<proteinExistence type="predicted"/>
<reference evidence="3 4" key="1">
    <citation type="submission" date="2018-03" db="EMBL/GenBank/DDBJ databases">
        <title>Draft genome of Deinococcus sp. OD32.</title>
        <authorList>
            <person name="Wang X.-P."/>
            <person name="Du Z.-J."/>
        </authorList>
    </citation>
    <scope>NUCLEOTIDE SEQUENCE [LARGE SCALE GENOMIC DNA]</scope>
    <source>
        <strain evidence="3 4">OD32</strain>
    </source>
</reference>
<feature type="compositionally biased region" description="Low complexity" evidence="1">
    <location>
        <begin position="279"/>
        <end position="289"/>
    </location>
</feature>
<dbReference type="Proteomes" id="UP000240317">
    <property type="component" value="Unassembled WGS sequence"/>
</dbReference>
<dbReference type="InterPro" id="IPR008613">
    <property type="entry name" value="Excalibur_Ca-bd_domain"/>
</dbReference>
<dbReference type="RefSeq" id="WP_233218562.1">
    <property type="nucleotide sequence ID" value="NZ_PYSV01000001.1"/>
</dbReference>
<gene>
    <name evidence="3" type="ORF">C8263_00940</name>
</gene>
<organism evidence="3 4">
    <name type="scientific">Deinococcus arcticus</name>
    <dbReference type="NCBI Taxonomy" id="2136176"/>
    <lineage>
        <taxon>Bacteria</taxon>
        <taxon>Thermotogati</taxon>
        <taxon>Deinococcota</taxon>
        <taxon>Deinococci</taxon>
        <taxon>Deinococcales</taxon>
        <taxon>Deinococcaceae</taxon>
        <taxon>Deinococcus</taxon>
    </lineage>
</organism>
<dbReference type="SUPFAM" id="SSF55486">
    <property type="entry name" value="Metalloproteases ('zincins'), catalytic domain"/>
    <property type="match status" value="1"/>
</dbReference>
<sequence length="338" mass="35654">MTTLCPELSLPRPAPCWRWLLGLVALLCWTQASAAPFVIDTRFLGRPLSAGQRATVQEAATRVGALIQSPYKPVKLDLPADSCDDGLPRLKETVRRFFVFVVVKPLADDLYATAMPCELHDGSFLPIYGVIDLNARGLNELSRAELLDTMVHELLHALGVGTLWEPESRVSLSGEADERSFVRPQGRSWVYTAPRALAAYRALGGQGNGIPLDADAGHWAGPTVCAEILSGSAGDYTERVNPVSAITLGALEDLGYQVNRAAASPFRLPQPGKGCASQTTPAPAGGSAATSAIPAGGFVSCAQARAAGVALPLRRGQPGYRPGLDGDQDGLACESPGR</sequence>
<name>A0A2T3WCQ3_9DEIO</name>